<evidence type="ECO:0000313" key="2">
    <source>
        <dbReference type="EMBL" id="JAH23210.1"/>
    </source>
</evidence>
<accession>A0A0E9R3Z4</accession>
<organism evidence="2">
    <name type="scientific">Anguilla anguilla</name>
    <name type="common">European freshwater eel</name>
    <name type="synonym">Muraena anguilla</name>
    <dbReference type="NCBI Taxonomy" id="7936"/>
    <lineage>
        <taxon>Eukaryota</taxon>
        <taxon>Metazoa</taxon>
        <taxon>Chordata</taxon>
        <taxon>Craniata</taxon>
        <taxon>Vertebrata</taxon>
        <taxon>Euteleostomi</taxon>
        <taxon>Actinopterygii</taxon>
        <taxon>Neopterygii</taxon>
        <taxon>Teleostei</taxon>
        <taxon>Anguilliformes</taxon>
        <taxon>Anguillidae</taxon>
        <taxon>Anguilla</taxon>
    </lineage>
</organism>
<feature type="compositionally biased region" description="Polar residues" evidence="1">
    <location>
        <begin position="7"/>
        <end position="20"/>
    </location>
</feature>
<dbReference type="AlphaFoldDB" id="A0A0E9R3Z4"/>
<evidence type="ECO:0000256" key="1">
    <source>
        <dbReference type="SAM" id="MobiDB-lite"/>
    </source>
</evidence>
<reference evidence="2" key="1">
    <citation type="submission" date="2014-11" db="EMBL/GenBank/DDBJ databases">
        <authorList>
            <person name="Amaro Gonzalez C."/>
        </authorList>
    </citation>
    <scope>NUCLEOTIDE SEQUENCE</scope>
</reference>
<dbReference type="EMBL" id="GBXM01085367">
    <property type="protein sequence ID" value="JAH23210.1"/>
    <property type="molecule type" value="Transcribed_RNA"/>
</dbReference>
<name>A0A0E9R3Z4_ANGAN</name>
<protein>
    <submittedName>
        <fullName evidence="2">Uncharacterized protein</fullName>
    </submittedName>
</protein>
<sequence length="56" mass="6122">MKPRFNSLVTMPNVTSGGNQETLNHLAFPTVKHGGGSVMLVFQQQELGDYSGSQER</sequence>
<reference evidence="2" key="2">
    <citation type="journal article" date="2015" name="Fish Shellfish Immunol.">
        <title>Early steps in the European eel (Anguilla anguilla)-Vibrio vulnificus interaction in the gills: Role of the RtxA13 toxin.</title>
        <authorList>
            <person name="Callol A."/>
            <person name="Pajuelo D."/>
            <person name="Ebbesson L."/>
            <person name="Teles M."/>
            <person name="MacKenzie S."/>
            <person name="Amaro C."/>
        </authorList>
    </citation>
    <scope>NUCLEOTIDE SEQUENCE</scope>
</reference>
<proteinExistence type="predicted"/>
<feature type="region of interest" description="Disordered" evidence="1">
    <location>
        <begin position="1"/>
        <end position="20"/>
    </location>
</feature>